<keyword evidence="3" id="KW-0067">ATP-binding</keyword>
<dbReference type="GO" id="GO:0005524">
    <property type="term" value="F:ATP binding"/>
    <property type="evidence" value="ECO:0007669"/>
    <property type="project" value="UniProtKB-KW"/>
</dbReference>
<dbReference type="InterPro" id="IPR036890">
    <property type="entry name" value="HATPase_C_sf"/>
</dbReference>
<dbReference type="Gene3D" id="3.30.565.10">
    <property type="entry name" value="Histidine kinase-like ATPase, C-terminal domain"/>
    <property type="match status" value="1"/>
</dbReference>
<dbReference type="Proteomes" id="UP001249760">
    <property type="component" value="Unassembled WGS sequence"/>
</dbReference>
<dbReference type="InterPro" id="IPR050267">
    <property type="entry name" value="Anti-sigma-factor_SerPK"/>
</dbReference>
<proteinExistence type="predicted"/>
<dbReference type="EMBL" id="JASKMA010000008">
    <property type="protein sequence ID" value="MDT6984389.1"/>
    <property type="molecule type" value="Genomic_DNA"/>
</dbReference>
<comment type="caution">
    <text evidence="3">The sequence shown here is derived from an EMBL/GenBank/DDBJ whole genome shotgun (WGS) entry which is preliminary data.</text>
</comment>
<dbReference type="InterPro" id="IPR003594">
    <property type="entry name" value="HATPase_dom"/>
</dbReference>
<dbReference type="RefSeq" id="WP_394310704.1">
    <property type="nucleotide sequence ID" value="NZ_JASKMA010000008.1"/>
</dbReference>
<keyword evidence="3" id="KW-0547">Nucleotide-binding</keyword>
<accession>A0ABU3JR28</accession>
<feature type="domain" description="Histidine kinase/HSP90-like ATPase" evidence="2">
    <location>
        <begin position="63"/>
        <end position="165"/>
    </location>
</feature>
<keyword evidence="1" id="KW-0418">Kinase</keyword>
<dbReference type="PANTHER" id="PTHR35526:SF3">
    <property type="entry name" value="ANTI-SIGMA-F FACTOR RSBW"/>
    <property type="match status" value="1"/>
</dbReference>
<evidence type="ECO:0000313" key="3">
    <source>
        <dbReference type="EMBL" id="MDT6984389.1"/>
    </source>
</evidence>
<protein>
    <submittedName>
        <fullName evidence="3">ATP-binding protein</fullName>
    </submittedName>
</protein>
<evidence type="ECO:0000256" key="1">
    <source>
        <dbReference type="ARBA" id="ARBA00022527"/>
    </source>
</evidence>
<reference evidence="3 4" key="1">
    <citation type="submission" date="2023-05" db="EMBL/GenBank/DDBJ databases">
        <title>Streptomyces fuscus sp. nov., a brown-black pigment producing actinomyces isolated from dry sand of Sea duck farm.</title>
        <authorList>
            <person name="Xie J."/>
            <person name="Shen N."/>
        </authorList>
    </citation>
    <scope>NUCLEOTIDE SEQUENCE [LARGE SCALE GENOMIC DNA]</scope>
    <source>
        <strain evidence="3 4">CGMCC 4.1745</strain>
    </source>
</reference>
<evidence type="ECO:0000313" key="4">
    <source>
        <dbReference type="Proteomes" id="UP001249760"/>
    </source>
</evidence>
<gene>
    <name evidence="3" type="ORF">QNO04_13060</name>
</gene>
<evidence type="ECO:0000259" key="2">
    <source>
        <dbReference type="Pfam" id="PF13581"/>
    </source>
</evidence>
<dbReference type="PANTHER" id="PTHR35526">
    <property type="entry name" value="ANTI-SIGMA-F FACTOR RSBW-RELATED"/>
    <property type="match status" value="1"/>
</dbReference>
<dbReference type="Pfam" id="PF13581">
    <property type="entry name" value="HATPase_c_2"/>
    <property type="match status" value="1"/>
</dbReference>
<keyword evidence="1" id="KW-0723">Serine/threonine-protein kinase</keyword>
<dbReference type="SUPFAM" id="SSF55874">
    <property type="entry name" value="ATPase domain of HSP90 chaperone/DNA topoisomerase II/histidine kinase"/>
    <property type="match status" value="1"/>
</dbReference>
<keyword evidence="4" id="KW-1185">Reference proteome</keyword>
<name>A0ABU3JR28_9ACTN</name>
<sequence>MSERPIRERRTCLLVTEGNGPVSRLTGRIADEALGLRGCPPRHVPDLFTELTLPGDDFTSGQVARHHVRDAARSWGLPAETVDDLESITGELVANALEHSDSRIVRVVCRLTAAAVTVGVTDEGGGGAAVVPGVPGVEREDGRGLLITDALAGRWGTSRAGGCLTVWAEVGVGRRA</sequence>
<dbReference type="CDD" id="cd16936">
    <property type="entry name" value="HATPase_RsbW-like"/>
    <property type="match status" value="1"/>
</dbReference>
<keyword evidence="1" id="KW-0808">Transferase</keyword>
<organism evidence="3 4">
    <name type="scientific">Streptomyces lusitanus</name>
    <dbReference type="NCBI Taxonomy" id="68232"/>
    <lineage>
        <taxon>Bacteria</taxon>
        <taxon>Bacillati</taxon>
        <taxon>Actinomycetota</taxon>
        <taxon>Actinomycetes</taxon>
        <taxon>Kitasatosporales</taxon>
        <taxon>Streptomycetaceae</taxon>
        <taxon>Streptomyces</taxon>
    </lineage>
</organism>